<sequence length="144" mass="16098">MEMKLVFFTFCVVVAFSEVYGRFDDSENGPGRGGRGRPGGKMPPPPFRQRGPPPMFPKCKEFMNAVHEKMRESGCGPFACRNAADKDDCMYQELLKARMAVTEKPTEECLVQMQEFMEGVPITTTTEAEVTTTTEAEKPQPDGF</sequence>
<dbReference type="AlphaFoldDB" id="A0A4Q8K997"/>
<evidence type="ECO:0000256" key="1">
    <source>
        <dbReference type="SAM" id="MobiDB-lite"/>
    </source>
</evidence>
<feature type="chain" id="PRO_5020540370" evidence="2">
    <location>
        <begin position="22"/>
        <end position="144"/>
    </location>
</feature>
<evidence type="ECO:0000256" key="2">
    <source>
        <dbReference type="SAM" id="SignalP"/>
    </source>
</evidence>
<protein>
    <submittedName>
        <fullName evidence="3">U14-Nephitoxin-Nsp1b_1</fullName>
    </submittedName>
</protein>
<feature type="compositionally biased region" description="Gly residues" evidence="1">
    <location>
        <begin position="30"/>
        <end position="39"/>
    </location>
</feature>
<name>A0A4Q8K997_9ARAC</name>
<reference evidence="3" key="1">
    <citation type="submission" date="2017-05" db="EMBL/GenBank/DDBJ databases">
        <authorList>
            <person name="QRISCLOUD D."/>
        </authorList>
    </citation>
    <scope>NUCLEOTIDE SEQUENCE</scope>
</reference>
<keyword evidence="2" id="KW-0732">Signal</keyword>
<proteinExistence type="predicted"/>
<feature type="region of interest" description="Disordered" evidence="1">
    <location>
        <begin position="25"/>
        <end position="54"/>
    </location>
</feature>
<dbReference type="EMBL" id="HAHF01000370">
    <property type="protein sequence ID" value="SNX36203.1"/>
    <property type="molecule type" value="Transcribed_RNA"/>
</dbReference>
<reference evidence="3" key="2">
    <citation type="submission" date="2019-05" db="EMBL/GenBank/DDBJ databases">
        <title>Unravelling the molecular evolution of spider venoms.</title>
        <authorList>
            <person name="Pineda S."/>
        </authorList>
    </citation>
    <scope>NUCLEOTIDE SEQUENCE</scope>
</reference>
<feature type="compositionally biased region" description="Pro residues" evidence="1">
    <location>
        <begin position="41"/>
        <end position="54"/>
    </location>
</feature>
<accession>A0A4Q8K997</accession>
<evidence type="ECO:0000313" key="3">
    <source>
        <dbReference type="EMBL" id="SNX36203.1"/>
    </source>
</evidence>
<feature type="signal peptide" evidence="2">
    <location>
        <begin position="1"/>
        <end position="21"/>
    </location>
</feature>
<organism evidence="3">
    <name type="scientific">Nephila sp. SGP-2016</name>
    <dbReference type="NCBI Taxonomy" id="1905176"/>
    <lineage>
        <taxon>Eukaryota</taxon>
        <taxon>Metazoa</taxon>
        <taxon>Ecdysozoa</taxon>
        <taxon>Arthropoda</taxon>
        <taxon>Chelicerata</taxon>
        <taxon>Arachnida</taxon>
        <taxon>Araneae</taxon>
        <taxon>Araneomorphae</taxon>
        <taxon>Entelegynae</taxon>
        <taxon>Araneoidea</taxon>
        <taxon>Nephilidae</taxon>
        <taxon>Nephila</taxon>
    </lineage>
</organism>